<dbReference type="SMART" id="SM00827">
    <property type="entry name" value="PKS_AT"/>
    <property type="match status" value="1"/>
</dbReference>
<evidence type="ECO:0000256" key="2">
    <source>
        <dbReference type="ARBA" id="ARBA00023315"/>
    </source>
</evidence>
<dbReference type="InterPro" id="IPR001227">
    <property type="entry name" value="Ac_transferase_dom_sf"/>
</dbReference>
<dbReference type="PANTHER" id="PTHR42681:SF1">
    <property type="entry name" value="MALONYL-COA-ACYL CARRIER PROTEIN TRANSACYLASE, MITOCHONDRIAL"/>
    <property type="match status" value="1"/>
</dbReference>
<dbReference type="InterPro" id="IPR017554">
    <property type="entry name" value="Malonate_deCOase_MdcHsu"/>
</dbReference>
<dbReference type="EC" id="2.3.1.39" evidence="4"/>
<dbReference type="Gene3D" id="3.40.366.10">
    <property type="entry name" value="Malonyl-Coenzyme A Acyl Carrier Protein, domain 2"/>
    <property type="match status" value="1"/>
</dbReference>
<dbReference type="SUPFAM" id="SSF55048">
    <property type="entry name" value="Probable ACP-binding domain of malonyl-CoA ACP transacylase"/>
    <property type="match status" value="1"/>
</dbReference>
<protein>
    <recommendedName>
        <fullName evidence="4">Malonyl CoA-acyl carrier protein transacylase</fullName>
        <ecNumber evidence="4">2.3.1.39</ecNumber>
    </recommendedName>
</protein>
<comment type="similarity">
    <text evidence="4">Belongs to the fabD family.</text>
</comment>
<comment type="catalytic activity">
    <reaction evidence="3 4">
        <text>holo-[ACP] + malonyl-CoA = malonyl-[ACP] + CoA</text>
        <dbReference type="Rhea" id="RHEA:41792"/>
        <dbReference type="Rhea" id="RHEA-COMP:9623"/>
        <dbReference type="Rhea" id="RHEA-COMP:9685"/>
        <dbReference type="ChEBI" id="CHEBI:57287"/>
        <dbReference type="ChEBI" id="CHEBI:57384"/>
        <dbReference type="ChEBI" id="CHEBI:64479"/>
        <dbReference type="ChEBI" id="CHEBI:78449"/>
        <dbReference type="EC" id="2.3.1.39"/>
    </reaction>
</comment>
<evidence type="ECO:0000256" key="4">
    <source>
        <dbReference type="PIRNR" id="PIRNR000446"/>
    </source>
</evidence>
<dbReference type="RefSeq" id="WP_380969757.1">
    <property type="nucleotide sequence ID" value="NZ_JBHTCO010000044.1"/>
</dbReference>
<organism evidence="6 7">
    <name type="scientific">Scopulibacillus cellulosilyticus</name>
    <dbReference type="NCBI Taxonomy" id="2665665"/>
    <lineage>
        <taxon>Bacteria</taxon>
        <taxon>Bacillati</taxon>
        <taxon>Bacillota</taxon>
        <taxon>Bacilli</taxon>
        <taxon>Bacillales</taxon>
        <taxon>Sporolactobacillaceae</taxon>
        <taxon>Scopulibacillus</taxon>
    </lineage>
</organism>
<feature type="domain" description="Malonyl-CoA:ACP transacylase (MAT)" evidence="5">
    <location>
        <begin position="6"/>
        <end position="306"/>
    </location>
</feature>
<evidence type="ECO:0000313" key="7">
    <source>
        <dbReference type="Proteomes" id="UP001596505"/>
    </source>
</evidence>
<dbReference type="InterPro" id="IPR014043">
    <property type="entry name" value="Acyl_transferase_dom"/>
</dbReference>
<dbReference type="PIRSF" id="PIRSF000446">
    <property type="entry name" value="Mct"/>
    <property type="match status" value="1"/>
</dbReference>
<dbReference type="EMBL" id="JBHTCO010000044">
    <property type="protein sequence ID" value="MFC7395323.1"/>
    <property type="molecule type" value="Genomic_DNA"/>
</dbReference>
<dbReference type="NCBIfam" id="TIGR03131">
    <property type="entry name" value="malonate_mdcH"/>
    <property type="match status" value="1"/>
</dbReference>
<dbReference type="InterPro" id="IPR050858">
    <property type="entry name" value="Mal-CoA-ACP_Trans/PKS_FabD"/>
</dbReference>
<evidence type="ECO:0000313" key="6">
    <source>
        <dbReference type="EMBL" id="MFC7395323.1"/>
    </source>
</evidence>
<dbReference type="InterPro" id="IPR016035">
    <property type="entry name" value="Acyl_Trfase/lysoPLipase"/>
</dbReference>
<keyword evidence="7" id="KW-1185">Reference proteome</keyword>
<keyword evidence="1 4" id="KW-0808">Transferase</keyword>
<keyword evidence="2 4" id="KW-0012">Acyltransferase</keyword>
<dbReference type="Proteomes" id="UP001596505">
    <property type="component" value="Unassembled WGS sequence"/>
</dbReference>
<gene>
    <name evidence="6" type="primary">mdcH</name>
    <name evidence="6" type="ORF">ACFQRG_20650</name>
</gene>
<evidence type="ECO:0000256" key="3">
    <source>
        <dbReference type="ARBA" id="ARBA00048462"/>
    </source>
</evidence>
<accession>A0ABW2Q169</accession>
<dbReference type="PANTHER" id="PTHR42681">
    <property type="entry name" value="MALONYL-COA-ACYL CARRIER PROTEIN TRANSACYLASE, MITOCHONDRIAL"/>
    <property type="match status" value="1"/>
</dbReference>
<dbReference type="SUPFAM" id="SSF52151">
    <property type="entry name" value="FabD/lysophospholipase-like"/>
    <property type="match status" value="1"/>
</dbReference>
<comment type="caution">
    <text evidence="6">The sequence shown here is derived from an EMBL/GenBank/DDBJ whole genome shotgun (WGS) entry which is preliminary data.</text>
</comment>
<reference evidence="7" key="1">
    <citation type="journal article" date="2019" name="Int. J. Syst. Evol. Microbiol.">
        <title>The Global Catalogue of Microorganisms (GCM) 10K type strain sequencing project: providing services to taxonomists for standard genome sequencing and annotation.</title>
        <authorList>
            <consortium name="The Broad Institute Genomics Platform"/>
            <consortium name="The Broad Institute Genome Sequencing Center for Infectious Disease"/>
            <person name="Wu L."/>
            <person name="Ma J."/>
        </authorList>
    </citation>
    <scope>NUCLEOTIDE SEQUENCE [LARGE SCALE GENOMIC DNA]</scope>
    <source>
        <strain evidence="7">CGMCC 1.16305</strain>
    </source>
</reference>
<sequence length="310" mass="33651">MGTAFLFPGQGSQYPGMLHDLPEHSIIEKTVQEASDVLKQDVLLLDTSEQLKSTVAVQICLLVSGVSIVRLLQEESAHPDMAAGHSVGAFGAAVTANVLSFQDALALVKRRGELMEQAYPKGYGMGVVLGMQEKQLSNILCQIHTPENPVYIANLNSSSQMTIAGELSALKKVFEAVKEVGARKVHMLNVSVPSHCPLLKSVSGELSKILDEVSLKHPDIPYAGNRTARPLRTKEAIKEDLASSVSHPVRWHEATTVLFELGARLYVEMIPGRVLTNLAKEAFPEARAVSVSDSGWKTASILIKRHKELS</sequence>
<dbReference type="Gene3D" id="3.30.70.250">
    <property type="entry name" value="Malonyl-CoA ACP transacylase, ACP-binding"/>
    <property type="match status" value="1"/>
</dbReference>
<dbReference type="Pfam" id="PF00698">
    <property type="entry name" value="Acyl_transf_1"/>
    <property type="match status" value="1"/>
</dbReference>
<evidence type="ECO:0000259" key="5">
    <source>
        <dbReference type="SMART" id="SM00827"/>
    </source>
</evidence>
<name>A0ABW2Q169_9BACL</name>
<dbReference type="InterPro" id="IPR016036">
    <property type="entry name" value="Malonyl_transacylase_ACP-bd"/>
</dbReference>
<evidence type="ECO:0000256" key="1">
    <source>
        <dbReference type="ARBA" id="ARBA00022679"/>
    </source>
</evidence>
<dbReference type="InterPro" id="IPR024925">
    <property type="entry name" value="Malonyl_CoA-ACP_transAc"/>
</dbReference>
<proteinExistence type="inferred from homology"/>